<accession>A0AAE1MY89</accession>
<gene>
    <name evidence="1" type="ORF">QN277_011290</name>
</gene>
<sequence>MDLLTELKLGESAYRFLKLCGRSQQRRGLLYSAHGEWRMIPFFSLSIIRGSPISHPRGRMDLLAEFSKRSTRKQQRMS</sequence>
<dbReference type="AlphaFoldDB" id="A0AAE1MY89"/>
<organism evidence="1 2">
    <name type="scientific">Acacia crassicarpa</name>
    <name type="common">northern wattle</name>
    <dbReference type="NCBI Taxonomy" id="499986"/>
    <lineage>
        <taxon>Eukaryota</taxon>
        <taxon>Viridiplantae</taxon>
        <taxon>Streptophyta</taxon>
        <taxon>Embryophyta</taxon>
        <taxon>Tracheophyta</taxon>
        <taxon>Spermatophyta</taxon>
        <taxon>Magnoliopsida</taxon>
        <taxon>eudicotyledons</taxon>
        <taxon>Gunneridae</taxon>
        <taxon>Pentapetalae</taxon>
        <taxon>rosids</taxon>
        <taxon>fabids</taxon>
        <taxon>Fabales</taxon>
        <taxon>Fabaceae</taxon>
        <taxon>Caesalpinioideae</taxon>
        <taxon>mimosoid clade</taxon>
        <taxon>Acacieae</taxon>
        <taxon>Acacia</taxon>
    </lineage>
</organism>
<keyword evidence="2" id="KW-1185">Reference proteome</keyword>
<dbReference type="EMBL" id="JAWXYG010000002">
    <property type="protein sequence ID" value="KAK4279518.1"/>
    <property type="molecule type" value="Genomic_DNA"/>
</dbReference>
<dbReference type="Proteomes" id="UP001293593">
    <property type="component" value="Unassembled WGS sequence"/>
</dbReference>
<proteinExistence type="predicted"/>
<evidence type="ECO:0000313" key="1">
    <source>
        <dbReference type="EMBL" id="KAK4279518.1"/>
    </source>
</evidence>
<name>A0AAE1MY89_9FABA</name>
<evidence type="ECO:0000313" key="2">
    <source>
        <dbReference type="Proteomes" id="UP001293593"/>
    </source>
</evidence>
<reference evidence="1" key="1">
    <citation type="submission" date="2023-10" db="EMBL/GenBank/DDBJ databases">
        <title>Chromosome-level genome of the transformable northern wattle, Acacia crassicarpa.</title>
        <authorList>
            <person name="Massaro I."/>
            <person name="Sinha N.R."/>
            <person name="Poethig S."/>
            <person name="Leichty A.R."/>
        </authorList>
    </citation>
    <scope>NUCLEOTIDE SEQUENCE</scope>
    <source>
        <strain evidence="1">Acra3RX</strain>
        <tissue evidence="1">Leaf</tissue>
    </source>
</reference>
<protein>
    <submittedName>
        <fullName evidence="1">Uncharacterized protein</fullName>
    </submittedName>
</protein>
<comment type="caution">
    <text evidence="1">The sequence shown here is derived from an EMBL/GenBank/DDBJ whole genome shotgun (WGS) entry which is preliminary data.</text>
</comment>